<evidence type="ECO:0000256" key="5">
    <source>
        <dbReference type="ARBA" id="ARBA00023054"/>
    </source>
</evidence>
<keyword evidence="4" id="KW-0333">Golgi apparatus</keyword>
<feature type="compositionally biased region" description="Basic and acidic residues" evidence="8">
    <location>
        <begin position="20"/>
        <end position="29"/>
    </location>
</feature>
<feature type="compositionally biased region" description="Polar residues" evidence="8">
    <location>
        <begin position="30"/>
        <end position="42"/>
    </location>
</feature>
<feature type="compositionally biased region" description="Basic and acidic residues" evidence="8">
    <location>
        <begin position="59"/>
        <end position="85"/>
    </location>
</feature>
<keyword evidence="5 7" id="KW-0175">Coiled coil</keyword>
<evidence type="ECO:0000256" key="1">
    <source>
        <dbReference type="ARBA" id="ARBA00004194"/>
    </source>
</evidence>
<evidence type="ECO:0000313" key="10">
    <source>
        <dbReference type="EMBL" id="VFQ94943.1"/>
    </source>
</evidence>
<accession>A0A484N1I7</accession>
<evidence type="ECO:0000256" key="3">
    <source>
        <dbReference type="ARBA" id="ARBA00022989"/>
    </source>
</evidence>
<dbReference type="InterPro" id="IPR019177">
    <property type="entry name" value="Golgin_subfamily_A_member_5"/>
</dbReference>
<dbReference type="GO" id="GO:0000301">
    <property type="term" value="P:retrograde transport, vesicle recycling within Golgi"/>
    <property type="evidence" value="ECO:0007669"/>
    <property type="project" value="TreeGrafter"/>
</dbReference>
<dbReference type="AlphaFoldDB" id="A0A484N1I7"/>
<evidence type="ECO:0000256" key="9">
    <source>
        <dbReference type="SAM" id="Phobius"/>
    </source>
</evidence>
<dbReference type="GO" id="GO:0031985">
    <property type="term" value="C:Golgi cisterna"/>
    <property type="evidence" value="ECO:0007669"/>
    <property type="project" value="TreeGrafter"/>
</dbReference>
<dbReference type="Proteomes" id="UP000595140">
    <property type="component" value="Unassembled WGS sequence"/>
</dbReference>
<dbReference type="GO" id="GO:0000139">
    <property type="term" value="C:Golgi membrane"/>
    <property type="evidence" value="ECO:0007669"/>
    <property type="project" value="UniProtKB-SubCell"/>
</dbReference>
<reference evidence="10 11" key="1">
    <citation type="submission" date="2018-04" db="EMBL/GenBank/DDBJ databases">
        <authorList>
            <person name="Vogel A."/>
        </authorList>
    </citation>
    <scope>NUCLEOTIDE SEQUENCE [LARGE SCALE GENOMIC DNA]</scope>
</reference>
<evidence type="ECO:0000256" key="6">
    <source>
        <dbReference type="ARBA" id="ARBA00023136"/>
    </source>
</evidence>
<keyword evidence="6 9" id="KW-0472">Membrane</keyword>
<feature type="region of interest" description="Disordered" evidence="8">
    <location>
        <begin position="20"/>
        <end position="85"/>
    </location>
</feature>
<evidence type="ECO:0000256" key="7">
    <source>
        <dbReference type="SAM" id="Coils"/>
    </source>
</evidence>
<organism evidence="10 11">
    <name type="scientific">Cuscuta campestris</name>
    <dbReference type="NCBI Taxonomy" id="132261"/>
    <lineage>
        <taxon>Eukaryota</taxon>
        <taxon>Viridiplantae</taxon>
        <taxon>Streptophyta</taxon>
        <taxon>Embryophyta</taxon>
        <taxon>Tracheophyta</taxon>
        <taxon>Spermatophyta</taxon>
        <taxon>Magnoliopsida</taxon>
        <taxon>eudicotyledons</taxon>
        <taxon>Gunneridae</taxon>
        <taxon>Pentapetalae</taxon>
        <taxon>asterids</taxon>
        <taxon>lamiids</taxon>
        <taxon>Solanales</taxon>
        <taxon>Convolvulaceae</taxon>
        <taxon>Cuscuteae</taxon>
        <taxon>Cuscuta</taxon>
        <taxon>Cuscuta subgen. Grammica</taxon>
        <taxon>Cuscuta sect. Cleistogrammica</taxon>
    </lineage>
</organism>
<evidence type="ECO:0000313" key="11">
    <source>
        <dbReference type="Proteomes" id="UP000595140"/>
    </source>
</evidence>
<dbReference type="GO" id="GO:0007030">
    <property type="term" value="P:Golgi organization"/>
    <property type="evidence" value="ECO:0007669"/>
    <property type="project" value="InterPro"/>
</dbReference>
<feature type="transmembrane region" description="Helical" evidence="9">
    <location>
        <begin position="667"/>
        <end position="684"/>
    </location>
</feature>
<evidence type="ECO:0000256" key="8">
    <source>
        <dbReference type="SAM" id="MobiDB-lite"/>
    </source>
</evidence>
<keyword evidence="3 9" id="KW-1133">Transmembrane helix</keyword>
<feature type="compositionally biased region" description="Basic residues" evidence="8">
    <location>
        <begin position="46"/>
        <end position="58"/>
    </location>
</feature>
<protein>
    <recommendedName>
        <fullName evidence="12">Golgin-84</fullName>
    </recommendedName>
</protein>
<dbReference type="EMBL" id="OOIL02005488">
    <property type="protein sequence ID" value="VFQ94943.1"/>
    <property type="molecule type" value="Genomic_DNA"/>
</dbReference>
<feature type="coiled-coil region" evidence="7">
    <location>
        <begin position="444"/>
        <end position="551"/>
    </location>
</feature>
<gene>
    <name evidence="10" type="ORF">CCAM_LOCUS36719</name>
</gene>
<evidence type="ECO:0000256" key="2">
    <source>
        <dbReference type="ARBA" id="ARBA00022692"/>
    </source>
</evidence>
<comment type="subcellular location">
    <subcellularLocation>
        <location evidence="1">Golgi apparatus membrane</location>
        <topology evidence="1">Single-pass membrane protein</topology>
    </subcellularLocation>
</comment>
<dbReference type="Pfam" id="PF09787">
    <property type="entry name" value="Golgin_A5"/>
    <property type="match status" value="1"/>
</dbReference>
<feature type="region of interest" description="Disordered" evidence="8">
    <location>
        <begin position="186"/>
        <end position="259"/>
    </location>
</feature>
<sequence>MTSWLKAAEDLLEVVDRKAKLAAGEKGDEQPSSQASAPNGQGSQPKRSRPKKKPQKRVSSHETSDTLDNERIQTYKEMPESDMDKDRDNAILLVENSQTLPDSVSDKATNKENQDVDTYDASLDAPVFETISNNATSSVYNMEAEAGGSDVKHIPLRSNHNHTRENILEVHEGTLPQNASSVVNDNTLYNVGPAEPSHSTVLDDAESPENNEHGGHQSVSGDYLVKDDKRMEDSSTLAEKGSDLNKLPVQKSNTTSSKVEDQLNEAQGLLKNTSSTGQSKEARLARVCAGLSSRLQEYKSENAQLEELLFAERELSKSYEARLKQLQKDLSAAKNEVSKVESSMTAALSAKNSEIEALASSMDALKKQAALSEGNLASLQANMEALRRNRELTETRMMQAIREELAVAERRAEEEHAAHNATKMAAMEREVELEHRALEASTALARAQRTADEKMAKAAELEQKVALLEVECATLNQELQDMEARIRRGQKKPLEDANLSIQVQAWQEDVERARQGQREAENKLALMETEMQKLRVEMAAMKRDAEHYSRQEHLELEKRYRELTDLLYYKQTQLEAMATEKAAAEFQLEKEAKRHQEAQLEAERSRVSRRASTSWEEESDIKTLEPLPLHHRHMAAASVQLQKAAKLLDSGAVRATRFLWRYPTARVILLFYLVFVHLFLMYLLHRLQEQADTLANNEVAMSMGLVNQTLP</sequence>
<evidence type="ECO:0008006" key="12">
    <source>
        <dbReference type="Google" id="ProtNLM"/>
    </source>
</evidence>
<dbReference type="OrthoDB" id="248903at2759"/>
<name>A0A484N1I7_9ASTE</name>
<keyword evidence="11" id="KW-1185">Reference proteome</keyword>
<dbReference type="PANTHER" id="PTHR13815">
    <property type="entry name" value="GOLGIN-84"/>
    <property type="match status" value="1"/>
</dbReference>
<dbReference type="PANTHER" id="PTHR13815:SF7">
    <property type="entry name" value="GOLGIN SUBFAMILY A MEMBER 5"/>
    <property type="match status" value="1"/>
</dbReference>
<feature type="compositionally biased region" description="Basic and acidic residues" evidence="8">
    <location>
        <begin position="224"/>
        <end position="233"/>
    </location>
</feature>
<keyword evidence="2 9" id="KW-0812">Transmembrane</keyword>
<proteinExistence type="predicted"/>
<feature type="coiled-coil region" evidence="7">
    <location>
        <begin position="288"/>
        <end position="418"/>
    </location>
</feature>
<evidence type="ECO:0000256" key="4">
    <source>
        <dbReference type="ARBA" id="ARBA00023034"/>
    </source>
</evidence>